<sequence>MVLMMAVAIVTFKNDVCFAGDGILRFESRLVGSTPQCYYGRISADVTERTTMTSNIFKRGLWNHRWIKLRSAVKTYIGLHDYYIKEITEQYINYVR</sequence>
<proteinExistence type="predicted"/>
<evidence type="ECO:0000313" key="1">
    <source>
        <dbReference type="EMBL" id="CAD7450925.1"/>
    </source>
</evidence>
<dbReference type="EMBL" id="OD580943">
    <property type="protein sequence ID" value="CAD7450925.1"/>
    <property type="molecule type" value="Genomic_DNA"/>
</dbReference>
<accession>A0A7R9FCB9</accession>
<dbReference type="AlphaFoldDB" id="A0A7R9FCB9"/>
<protein>
    <submittedName>
        <fullName evidence="1">Uncharacterized protein</fullName>
    </submittedName>
</protein>
<gene>
    <name evidence="1" type="ORF">TBIB3V08_LOCUS13194</name>
</gene>
<reference evidence="1" key="1">
    <citation type="submission" date="2020-11" db="EMBL/GenBank/DDBJ databases">
        <authorList>
            <person name="Tran Van P."/>
        </authorList>
    </citation>
    <scope>NUCLEOTIDE SEQUENCE</scope>
</reference>
<organism evidence="1">
    <name type="scientific">Timema bartmani</name>
    <dbReference type="NCBI Taxonomy" id="61472"/>
    <lineage>
        <taxon>Eukaryota</taxon>
        <taxon>Metazoa</taxon>
        <taxon>Ecdysozoa</taxon>
        <taxon>Arthropoda</taxon>
        <taxon>Hexapoda</taxon>
        <taxon>Insecta</taxon>
        <taxon>Pterygota</taxon>
        <taxon>Neoptera</taxon>
        <taxon>Polyneoptera</taxon>
        <taxon>Phasmatodea</taxon>
        <taxon>Timematodea</taxon>
        <taxon>Timematoidea</taxon>
        <taxon>Timematidae</taxon>
        <taxon>Timema</taxon>
    </lineage>
</organism>
<name>A0A7R9FCB9_9NEOP</name>